<evidence type="ECO:0000256" key="17">
    <source>
        <dbReference type="ARBA" id="ARBA00023201"/>
    </source>
</evidence>
<dbReference type="Pfam" id="PF03959">
    <property type="entry name" value="FSH1"/>
    <property type="match status" value="1"/>
</dbReference>
<evidence type="ECO:0000256" key="9">
    <source>
        <dbReference type="ARBA" id="ARBA00022840"/>
    </source>
</evidence>
<evidence type="ECO:0000256" key="12">
    <source>
        <dbReference type="ARBA" id="ARBA00022967"/>
    </source>
</evidence>
<evidence type="ECO:0000256" key="7">
    <source>
        <dbReference type="ARBA" id="ARBA00022723"/>
    </source>
</evidence>
<dbReference type="SUPFAM" id="SSF81665">
    <property type="entry name" value="Calcium ATPase, transmembrane domain M"/>
    <property type="match status" value="1"/>
</dbReference>
<dbReference type="GO" id="GO:0006816">
    <property type="term" value="P:calcium ion transport"/>
    <property type="evidence" value="ECO:0007669"/>
    <property type="project" value="UniProtKB-ARBA"/>
</dbReference>
<feature type="transmembrane region" description="Helical" evidence="24">
    <location>
        <begin position="351"/>
        <end position="377"/>
    </location>
</feature>
<dbReference type="Pfam" id="PF00690">
    <property type="entry name" value="Cation_ATPase_N"/>
    <property type="match status" value="1"/>
</dbReference>
<dbReference type="FunFam" id="2.70.150.10:FF:000016">
    <property type="entry name" value="Calcium-transporting P-type ATPase putative"/>
    <property type="match status" value="1"/>
</dbReference>
<comment type="subcellular location">
    <subcellularLocation>
        <location evidence="2">Cell membrane</location>
        <topology evidence="2">Multi-pass membrane protein</topology>
    </subcellularLocation>
</comment>
<dbReference type="STRING" id="341663.Q0CDS3"/>
<dbReference type="NCBIfam" id="TIGR01523">
    <property type="entry name" value="ATPase-IID_K-Na"/>
    <property type="match status" value="1"/>
</dbReference>
<gene>
    <name evidence="26" type="ORF">ATEG_08161</name>
</gene>
<feature type="transmembrane region" description="Helical" evidence="24">
    <location>
        <begin position="932"/>
        <end position="952"/>
    </location>
</feature>
<dbReference type="Pfam" id="PF08282">
    <property type="entry name" value="Hydrolase_3"/>
    <property type="match status" value="1"/>
</dbReference>
<dbReference type="Gene3D" id="3.40.50.1820">
    <property type="entry name" value="alpha/beta hydrolase"/>
    <property type="match status" value="1"/>
</dbReference>
<dbReference type="InterPro" id="IPR001757">
    <property type="entry name" value="P_typ_ATPase"/>
</dbReference>
<evidence type="ECO:0000256" key="5">
    <source>
        <dbReference type="ARBA" id="ARBA00022538"/>
    </source>
</evidence>
<feature type="transmembrane region" description="Helical" evidence="24">
    <location>
        <begin position="324"/>
        <end position="345"/>
    </location>
</feature>
<keyword evidence="12" id="KW-1278">Translocase</keyword>
<keyword evidence="13 24" id="KW-1133">Transmembrane helix</keyword>
<dbReference type="OrthoDB" id="3352408at2759"/>
<evidence type="ECO:0000256" key="3">
    <source>
        <dbReference type="ARBA" id="ARBA00022448"/>
    </source>
</evidence>
<dbReference type="PRINTS" id="PR00119">
    <property type="entry name" value="CATATPASE"/>
</dbReference>
<dbReference type="eggNOG" id="KOG0202">
    <property type="taxonomic scope" value="Eukaryota"/>
</dbReference>
<proteinExistence type="inferred from homology"/>
<dbReference type="InterPro" id="IPR059000">
    <property type="entry name" value="ATPase_P-type_domA"/>
</dbReference>
<keyword evidence="6 24" id="KW-0812">Transmembrane</keyword>
<dbReference type="InterPro" id="IPR006068">
    <property type="entry name" value="ATPase_P-typ_cation-transptr_C"/>
</dbReference>
<dbReference type="SUPFAM" id="SSF81653">
    <property type="entry name" value="Calcium ATPase, transduction domain A"/>
    <property type="match status" value="1"/>
</dbReference>
<keyword evidence="9" id="KW-0067">ATP-binding</keyword>
<dbReference type="PRINTS" id="PR00120">
    <property type="entry name" value="HATPASE"/>
</dbReference>
<evidence type="ECO:0000256" key="20">
    <source>
        <dbReference type="ARBA" id="ARBA00048599"/>
    </source>
</evidence>
<dbReference type="InterPro" id="IPR023298">
    <property type="entry name" value="ATPase_P-typ_TM_dom_sf"/>
</dbReference>
<dbReference type="SFLD" id="SFLDF00027">
    <property type="entry name" value="p-type_atpase"/>
    <property type="match status" value="1"/>
</dbReference>
<dbReference type="RefSeq" id="XP_001216782.1">
    <property type="nucleotide sequence ID" value="XM_001216782.1"/>
</dbReference>
<dbReference type="InterPro" id="IPR036412">
    <property type="entry name" value="HAD-like_sf"/>
</dbReference>
<name>Q0CDS3_ASPTN</name>
<evidence type="ECO:0000256" key="18">
    <source>
        <dbReference type="ARBA" id="ARBA00035017"/>
    </source>
</evidence>
<dbReference type="Proteomes" id="UP000007963">
    <property type="component" value="Unassembled WGS sequence"/>
</dbReference>
<evidence type="ECO:0000256" key="2">
    <source>
        <dbReference type="ARBA" id="ARBA00004651"/>
    </source>
</evidence>
<feature type="region of interest" description="Disordered" evidence="23">
    <location>
        <begin position="1"/>
        <end position="47"/>
    </location>
</feature>
<dbReference type="Pfam" id="PF00689">
    <property type="entry name" value="Cation_ATPase_C"/>
    <property type="match status" value="1"/>
</dbReference>
<dbReference type="Pfam" id="PF13246">
    <property type="entry name" value="Cation_ATPase"/>
    <property type="match status" value="1"/>
</dbReference>
<keyword evidence="14" id="KW-0915">Sodium</keyword>
<dbReference type="PROSITE" id="PS00154">
    <property type="entry name" value="ATPASE_E1_E2"/>
    <property type="match status" value="1"/>
</dbReference>
<dbReference type="NCBIfam" id="TIGR01494">
    <property type="entry name" value="ATPase_P-type"/>
    <property type="match status" value="3"/>
</dbReference>
<comment type="catalytic activity">
    <reaction evidence="21">
        <text>Na(+)(in) + ATP + H2O = Na(+)(out) + ADP + phosphate + H(+)</text>
        <dbReference type="Rhea" id="RHEA:14633"/>
        <dbReference type="ChEBI" id="CHEBI:15377"/>
        <dbReference type="ChEBI" id="CHEBI:15378"/>
        <dbReference type="ChEBI" id="CHEBI:29101"/>
        <dbReference type="ChEBI" id="CHEBI:30616"/>
        <dbReference type="ChEBI" id="CHEBI:43474"/>
        <dbReference type="ChEBI" id="CHEBI:456216"/>
        <dbReference type="EC" id="7.2.2.3"/>
    </reaction>
    <physiologicalReaction direction="left-to-right" evidence="21">
        <dbReference type="Rhea" id="RHEA:14634"/>
    </physiologicalReaction>
</comment>
<evidence type="ECO:0000256" key="15">
    <source>
        <dbReference type="ARBA" id="ARBA00023065"/>
    </source>
</evidence>
<dbReference type="InterPro" id="IPR023214">
    <property type="entry name" value="HAD_sf"/>
</dbReference>
<dbReference type="Gene3D" id="3.40.50.1000">
    <property type="entry name" value="HAD superfamily/HAD-like"/>
    <property type="match status" value="1"/>
</dbReference>
<dbReference type="SFLD" id="SFLDG00002">
    <property type="entry name" value="C1.7:_P-type_atpase_like"/>
    <property type="match status" value="1"/>
</dbReference>
<keyword evidence="4" id="KW-1003">Cell membrane</keyword>
<organism evidence="26 27">
    <name type="scientific">Aspergillus terreus (strain NIH 2624 / FGSC A1156)</name>
    <dbReference type="NCBI Taxonomy" id="341663"/>
    <lineage>
        <taxon>Eukaryota</taxon>
        <taxon>Fungi</taxon>
        <taxon>Dikarya</taxon>
        <taxon>Ascomycota</taxon>
        <taxon>Pezizomycotina</taxon>
        <taxon>Eurotiomycetes</taxon>
        <taxon>Eurotiomycetidae</taxon>
        <taxon>Eurotiales</taxon>
        <taxon>Aspergillaceae</taxon>
        <taxon>Aspergillus</taxon>
        <taxon>Aspergillus subgen. Circumdati</taxon>
    </lineage>
</organism>
<dbReference type="SMART" id="SM00831">
    <property type="entry name" value="Cation_ATPase_N"/>
    <property type="match status" value="1"/>
</dbReference>
<dbReference type="InterPro" id="IPR006414">
    <property type="entry name" value="P-type_ATPase_IID"/>
</dbReference>
<dbReference type="Pfam" id="PF00122">
    <property type="entry name" value="E1-E2_ATPase"/>
    <property type="match status" value="1"/>
</dbReference>
<dbReference type="EMBL" id="CH476605">
    <property type="protein sequence ID" value="EAU31334.1"/>
    <property type="molecule type" value="Genomic_DNA"/>
</dbReference>
<dbReference type="Gene3D" id="1.20.1110.10">
    <property type="entry name" value="Calcium-transporting ATPase, transmembrane domain"/>
    <property type="match status" value="1"/>
</dbReference>
<evidence type="ECO:0000256" key="10">
    <source>
        <dbReference type="ARBA" id="ARBA00022842"/>
    </source>
</evidence>
<keyword evidence="17" id="KW-0739">Sodium transport</keyword>
<feature type="domain" description="Cation-transporting P-type ATPase N-terminal" evidence="25">
    <location>
        <begin position="75"/>
        <end position="148"/>
    </location>
</feature>
<dbReference type="AlphaFoldDB" id="Q0CDS3"/>
<dbReference type="GO" id="GO:0006813">
    <property type="term" value="P:potassium ion transport"/>
    <property type="evidence" value="ECO:0007669"/>
    <property type="project" value="UniProtKB-KW"/>
</dbReference>
<dbReference type="InterPro" id="IPR029058">
    <property type="entry name" value="AB_hydrolase_fold"/>
</dbReference>
<dbReference type="InterPro" id="IPR023299">
    <property type="entry name" value="ATPase_P-typ_cyto_dom_N"/>
</dbReference>
<dbReference type="SUPFAM" id="SSF81660">
    <property type="entry name" value="Metal cation-transporting ATPase, ATP-binding domain N"/>
    <property type="match status" value="1"/>
</dbReference>
<dbReference type="GO" id="GO:0140352">
    <property type="term" value="P:export from cell"/>
    <property type="evidence" value="ECO:0007669"/>
    <property type="project" value="UniProtKB-ARBA"/>
</dbReference>
<protein>
    <recommendedName>
        <fullName evidence="22">Sodium/potassium exporting P-type ATPase 1</fullName>
        <ecNumber evidence="19">7.2.2.3</ecNumber>
    </recommendedName>
</protein>
<dbReference type="InterPro" id="IPR008250">
    <property type="entry name" value="ATPase_P-typ_transduc_dom_A_sf"/>
</dbReference>
<keyword evidence="3" id="KW-0813">Transport</keyword>
<evidence type="ECO:0000256" key="19">
    <source>
        <dbReference type="ARBA" id="ARBA00035029"/>
    </source>
</evidence>
<dbReference type="SUPFAM" id="SSF53474">
    <property type="entry name" value="alpha/beta-Hydrolases"/>
    <property type="match status" value="1"/>
</dbReference>
<evidence type="ECO:0000256" key="4">
    <source>
        <dbReference type="ARBA" id="ARBA00022475"/>
    </source>
</evidence>
<keyword evidence="11" id="KW-0630">Potassium</keyword>
<keyword evidence="10" id="KW-0460">Magnesium</keyword>
<keyword evidence="5" id="KW-0633">Potassium transport</keyword>
<dbReference type="EC" id="7.2.2.3" evidence="19"/>
<dbReference type="OMA" id="FGIDDYI"/>
<evidence type="ECO:0000313" key="26">
    <source>
        <dbReference type="EMBL" id="EAU31334.1"/>
    </source>
</evidence>
<evidence type="ECO:0000256" key="24">
    <source>
        <dbReference type="SAM" id="Phobius"/>
    </source>
</evidence>
<dbReference type="GO" id="GO:0016887">
    <property type="term" value="F:ATP hydrolysis activity"/>
    <property type="evidence" value="ECO:0007669"/>
    <property type="project" value="InterPro"/>
</dbReference>
<evidence type="ECO:0000256" key="1">
    <source>
        <dbReference type="ARBA" id="ARBA00001946"/>
    </source>
</evidence>
<evidence type="ECO:0000256" key="8">
    <source>
        <dbReference type="ARBA" id="ARBA00022741"/>
    </source>
</evidence>
<dbReference type="GO" id="GO:0046872">
    <property type="term" value="F:metal ion binding"/>
    <property type="evidence" value="ECO:0007669"/>
    <property type="project" value="UniProtKB-KW"/>
</dbReference>
<comment type="cofactor">
    <cofactor evidence="1">
        <name>Mg(2+)</name>
        <dbReference type="ChEBI" id="CHEBI:18420"/>
    </cofactor>
</comment>
<evidence type="ECO:0000256" key="22">
    <source>
        <dbReference type="ARBA" id="ARBA00073741"/>
    </source>
</evidence>
<sequence length="1275" mass="137801">MGTDISPLDVEESTEPPICASTEEQHSQQIKPGDVNLHHDPEKTGELSLSAKPKFDRQGYPGEFPQHDIGTVSHHAHTFDSAQLATLLGVDIDHGLSTPEAATRLALHGANRVKEMEGISVLVITMALSFGIHDYIEGGVITAVILLNIIVGFVQDYRAEKTIMSLHRLTAPVCKVLRDGHVVSVKAETLVIGDIVQLAVGDIVPADLRLIDGMNISMDEALLTGESLPVTKTPHVTMSSLDMPIGDRTNMAYSGCSTTQGRATGIVTATGMTTEVGKIAQLLQDTGDSISSNPVTRFLQHSISSGKQVLGLVGTPLQVKLSKFALLLFALAILLAIIVFSASKWDVQGEVLIYGICVAVAVIPESLIAVLTITVAVGTKSMAKRNVIVRKLQCLEAVGGVTNICSDKTGTLTQGKMIARTAWIPDVGTLTVHQTMNPYDPTSGVVQIDEVDWKPNRLEENRALHTFLTAIALCNLSVVQNDAQSITSGDNPTGVIEGNWAAVGEPTEIALHVLAMRFGMGKSNILQERKVQLHVEYPFDSSIKRMSVVYRNTAAGLNETYMKGAPEAIIPRLDVSEEVKAHIQETADRMAGEGLRILCVAYKMTPIDDGDQVSPREKAESGLKFGGLVGLYDPPRVETAAAVRKCQMAGITVHMLTGDHIRTATAIASEVGILDPISNVKASRLVMAAESFDRMSDAEIDAIEQLPLVIARCSPTTKVRMVEAMHRRQAFCVMTGDGVNDSPALKRADVGIAMGKNGSDVAKEAADMVLTDDNFASIFLMHLLISNIAQVILLLIALAFKDREGNSVFPLSPLEILWANLVTSSFLALGLGLEESQPDIMYRPPHDLKVGVFTRELIVDKMIYGTFMGSLCLVAFASVVYGIHSGQSDMGTQCNEGWFADFKHFSRSLFNLDPDKYPGKLSVFHSIWKNRFLFWAVVAGFVIAFPVIYLPVINHAVFKHTLIEEEWGIVIACMVMYLVLIETWKAIKRRFGIASGKNAMLTMEDAEMRAGLAPMTPLSMSANASVEMNCAAVSRGGSSASFRSRLTDLNLTFDFLDGEYPCTPAPGIDLFYPPPYYSHIETETLESTQAAVARVRRHIATHGPYDALMMFSQGCAVGASLLLLLQHDGLPPPVRAGIFICGGPPLTVLEHVGYDVPESVWAADRTSRTKLSQQADSAAILAKGSARWMASSSAVDEGEVRAQLSGGPVRIGIPTVHVYGNKDPRYEAGVLLSGVCEEGCRRVYDHGGGHEIPRTGVVSDTIAEMVRWALMEGSI</sequence>
<dbReference type="GO" id="GO:0005886">
    <property type="term" value="C:plasma membrane"/>
    <property type="evidence" value="ECO:0007669"/>
    <property type="project" value="UniProtKB-SubCell"/>
</dbReference>
<dbReference type="SUPFAM" id="SSF56784">
    <property type="entry name" value="HAD-like"/>
    <property type="match status" value="1"/>
</dbReference>
<dbReference type="InterPro" id="IPR018303">
    <property type="entry name" value="ATPase_P-typ_P_site"/>
</dbReference>
<dbReference type="Gene3D" id="3.40.1110.10">
    <property type="entry name" value="Calcium-transporting ATPase, cytoplasmic domain N"/>
    <property type="match status" value="1"/>
</dbReference>
<evidence type="ECO:0000256" key="13">
    <source>
        <dbReference type="ARBA" id="ARBA00022989"/>
    </source>
</evidence>
<keyword evidence="7" id="KW-0479">Metal-binding</keyword>
<keyword evidence="8" id="KW-0547">Nucleotide-binding</keyword>
<dbReference type="HOGENOM" id="CLU_002360_3_0_1"/>
<evidence type="ECO:0000256" key="6">
    <source>
        <dbReference type="ARBA" id="ARBA00022692"/>
    </source>
</evidence>
<dbReference type="FunFam" id="3.40.50.1000:FF:000028">
    <property type="entry name" value="Calcium-transporting P-type ATPase, putative"/>
    <property type="match status" value="1"/>
</dbReference>
<evidence type="ECO:0000313" key="27">
    <source>
        <dbReference type="Proteomes" id="UP000007963"/>
    </source>
</evidence>
<dbReference type="PANTHER" id="PTHR42861">
    <property type="entry name" value="CALCIUM-TRANSPORTING ATPASE"/>
    <property type="match status" value="1"/>
</dbReference>
<dbReference type="InterPro" id="IPR005645">
    <property type="entry name" value="FSH-like_dom"/>
</dbReference>
<evidence type="ECO:0000256" key="11">
    <source>
        <dbReference type="ARBA" id="ARBA00022958"/>
    </source>
</evidence>
<dbReference type="InterPro" id="IPR044492">
    <property type="entry name" value="P_typ_ATPase_HD_dom"/>
</dbReference>
<keyword evidence="15" id="KW-0406">Ion transport</keyword>
<dbReference type="VEuPathDB" id="FungiDB:ATEG_08161"/>
<dbReference type="Gene3D" id="2.70.150.10">
    <property type="entry name" value="Calcium-transporting ATPase, cytoplasmic transduction domain A"/>
    <property type="match status" value="1"/>
</dbReference>
<comment type="similarity">
    <text evidence="18">Belongs to the cation transport ATPase (P-type) (TC 3.A.3) family. Type IID subfamily.</text>
</comment>
<evidence type="ECO:0000256" key="21">
    <source>
        <dbReference type="ARBA" id="ARBA00049499"/>
    </source>
</evidence>
<feature type="compositionally biased region" description="Basic and acidic residues" evidence="23">
    <location>
        <begin position="36"/>
        <end position="45"/>
    </location>
</feature>
<feature type="transmembrane region" description="Helical" evidence="24">
    <location>
        <begin position="862"/>
        <end position="883"/>
    </location>
</feature>
<dbReference type="SFLD" id="SFLDS00003">
    <property type="entry name" value="Haloacid_Dehalogenase"/>
    <property type="match status" value="1"/>
</dbReference>
<evidence type="ECO:0000259" key="25">
    <source>
        <dbReference type="SMART" id="SM00831"/>
    </source>
</evidence>
<dbReference type="GeneID" id="4353162"/>
<dbReference type="GO" id="GO:0005524">
    <property type="term" value="F:ATP binding"/>
    <property type="evidence" value="ECO:0007669"/>
    <property type="project" value="UniProtKB-KW"/>
</dbReference>
<accession>Q0CDS3</accession>
<feature type="transmembrane region" description="Helical" evidence="24">
    <location>
        <begin position="135"/>
        <end position="154"/>
    </location>
</feature>
<evidence type="ECO:0000256" key="16">
    <source>
        <dbReference type="ARBA" id="ARBA00023136"/>
    </source>
</evidence>
<dbReference type="InterPro" id="IPR004014">
    <property type="entry name" value="ATPase_P-typ_cation-transptr_N"/>
</dbReference>
<evidence type="ECO:0000256" key="14">
    <source>
        <dbReference type="ARBA" id="ARBA00023053"/>
    </source>
</evidence>
<feature type="transmembrane region" description="Helical" evidence="24">
    <location>
        <begin position="967"/>
        <end position="987"/>
    </location>
</feature>
<reference evidence="27" key="1">
    <citation type="submission" date="2005-09" db="EMBL/GenBank/DDBJ databases">
        <title>Annotation of the Aspergillus terreus NIH2624 genome.</title>
        <authorList>
            <person name="Birren B.W."/>
            <person name="Lander E.S."/>
            <person name="Galagan J.E."/>
            <person name="Nusbaum C."/>
            <person name="Devon K."/>
            <person name="Henn M."/>
            <person name="Ma L.-J."/>
            <person name="Jaffe D.B."/>
            <person name="Butler J."/>
            <person name="Alvarez P."/>
            <person name="Gnerre S."/>
            <person name="Grabherr M."/>
            <person name="Kleber M."/>
            <person name="Mauceli E.W."/>
            <person name="Brockman W."/>
            <person name="Rounsley S."/>
            <person name="Young S.K."/>
            <person name="LaButti K."/>
            <person name="Pushparaj V."/>
            <person name="DeCaprio D."/>
            <person name="Crawford M."/>
            <person name="Koehrsen M."/>
            <person name="Engels R."/>
            <person name="Montgomery P."/>
            <person name="Pearson M."/>
            <person name="Howarth C."/>
            <person name="Larson L."/>
            <person name="Luoma S."/>
            <person name="White J."/>
            <person name="Alvarado L."/>
            <person name="Kodira C.D."/>
            <person name="Zeng Q."/>
            <person name="Oleary S."/>
            <person name="Yandava C."/>
            <person name="Denning D.W."/>
            <person name="Nierman W.C."/>
            <person name="Milne T."/>
            <person name="Madden K."/>
        </authorList>
    </citation>
    <scope>NUCLEOTIDE SEQUENCE [LARGE SCALE GENOMIC DNA]</scope>
    <source>
        <strain evidence="27">NIH 2624 / FGSC A1156</strain>
    </source>
</reference>
<keyword evidence="16 24" id="KW-0472">Membrane</keyword>
<comment type="catalytic activity">
    <reaction evidence="20">
        <text>K(+)(in) + ATP + H2O = K(+)(out) + ADP + phosphate + H(+)</text>
        <dbReference type="Rhea" id="RHEA:75815"/>
        <dbReference type="ChEBI" id="CHEBI:15377"/>
        <dbReference type="ChEBI" id="CHEBI:15378"/>
        <dbReference type="ChEBI" id="CHEBI:29103"/>
        <dbReference type="ChEBI" id="CHEBI:30616"/>
        <dbReference type="ChEBI" id="CHEBI:43474"/>
        <dbReference type="ChEBI" id="CHEBI:456216"/>
    </reaction>
</comment>
<dbReference type="GO" id="GO:0008554">
    <property type="term" value="F:P-type sodium transporter activity"/>
    <property type="evidence" value="ECO:0007669"/>
    <property type="project" value="UniProtKB-EC"/>
</dbReference>
<feature type="transmembrane region" description="Helical" evidence="24">
    <location>
        <begin position="778"/>
        <end position="800"/>
    </location>
</feature>
<evidence type="ECO:0000256" key="23">
    <source>
        <dbReference type="SAM" id="MobiDB-lite"/>
    </source>
</evidence>